<dbReference type="NCBIfam" id="NF005559">
    <property type="entry name" value="PRK07231.1"/>
    <property type="match status" value="1"/>
</dbReference>
<comment type="similarity">
    <text evidence="1">Belongs to the short-chain dehydrogenases/reductases (SDR) family.</text>
</comment>
<evidence type="ECO:0000313" key="3">
    <source>
        <dbReference type="EMBL" id="NYE04266.1"/>
    </source>
</evidence>
<sequence>MNLIEKVAIVTGGASGIGLATVKNFIENGAKVMIADINEEGEKISRDLGASFIKVDVTKEENIKMMVTKTVEQYGKLDIAVASAGVSLGPGNIVEVNYDKWLKVNDINYNGTFLTNKYVIAQMLKQGSGGAIINVASMFGLVGVPSHAPYSGSKGGVVNLTRAAGTSHARNNIRVNAVCPGVIATPLTSEETRMAFAEKHPMGRIGQPEEVANVINFLASDAASFVTGSCIAVDGGYTAI</sequence>
<dbReference type="AlphaFoldDB" id="A0A852T8Y2"/>
<reference evidence="4" key="2">
    <citation type="submission" date="2020-08" db="EMBL/GenBank/DDBJ databases">
        <title>The Agave Microbiome: Exploring the role of microbial communities in plant adaptations to desert environments.</title>
        <authorList>
            <person name="Partida-Martinez L.P."/>
        </authorList>
    </citation>
    <scope>NUCLEOTIDE SEQUENCE [LARGE SCALE GENOMIC DNA]</scope>
    <source>
        <strain evidence="4">AT2.8</strain>
    </source>
</reference>
<dbReference type="GO" id="GO:0008206">
    <property type="term" value="P:bile acid metabolic process"/>
    <property type="evidence" value="ECO:0007669"/>
    <property type="project" value="UniProtKB-ARBA"/>
</dbReference>
<dbReference type="EMBL" id="JACCBX010000002">
    <property type="protein sequence ID" value="NYE04266.1"/>
    <property type="molecule type" value="Genomic_DNA"/>
</dbReference>
<dbReference type="FunFam" id="3.40.50.720:FF:000084">
    <property type="entry name" value="Short-chain dehydrogenase reductase"/>
    <property type="match status" value="1"/>
</dbReference>
<dbReference type="InterPro" id="IPR020904">
    <property type="entry name" value="Sc_DH/Rdtase_CS"/>
</dbReference>
<comment type="caution">
    <text evidence="3">The sequence shown here is derived from an EMBL/GenBank/DDBJ whole genome shotgun (WGS) entry which is preliminary data.</text>
</comment>
<proteinExistence type="inferred from homology"/>
<dbReference type="PRINTS" id="PR00080">
    <property type="entry name" value="SDRFAMILY"/>
</dbReference>
<dbReference type="PROSITE" id="PS00061">
    <property type="entry name" value="ADH_SHORT"/>
    <property type="match status" value="1"/>
</dbReference>
<name>A0A852T8Y2_9BACI</name>
<dbReference type="InterPro" id="IPR002347">
    <property type="entry name" value="SDR_fam"/>
</dbReference>
<evidence type="ECO:0000313" key="4">
    <source>
        <dbReference type="Proteomes" id="UP000548423"/>
    </source>
</evidence>
<protein>
    <submittedName>
        <fullName evidence="3">NAD(P)-dependent dehydrogenase (Short-subunit alcohol dehydrogenase family)</fullName>
    </submittedName>
</protein>
<evidence type="ECO:0000256" key="1">
    <source>
        <dbReference type="ARBA" id="ARBA00006484"/>
    </source>
</evidence>
<dbReference type="PANTHER" id="PTHR24321:SF8">
    <property type="entry name" value="ESTRADIOL 17-BETA-DEHYDROGENASE 8-RELATED"/>
    <property type="match status" value="1"/>
</dbReference>
<dbReference type="Pfam" id="PF13561">
    <property type="entry name" value="adh_short_C2"/>
    <property type="match status" value="1"/>
</dbReference>
<dbReference type="Gene3D" id="3.40.50.720">
    <property type="entry name" value="NAD(P)-binding Rossmann-like Domain"/>
    <property type="match status" value="1"/>
</dbReference>
<dbReference type="GO" id="GO:0016491">
    <property type="term" value="F:oxidoreductase activity"/>
    <property type="evidence" value="ECO:0007669"/>
    <property type="project" value="UniProtKB-KW"/>
</dbReference>
<keyword evidence="2" id="KW-0560">Oxidoreductase</keyword>
<organism evidence="3 4">
    <name type="scientific">Neobacillus niacini</name>
    <dbReference type="NCBI Taxonomy" id="86668"/>
    <lineage>
        <taxon>Bacteria</taxon>
        <taxon>Bacillati</taxon>
        <taxon>Bacillota</taxon>
        <taxon>Bacilli</taxon>
        <taxon>Bacillales</taxon>
        <taxon>Bacillaceae</taxon>
        <taxon>Neobacillus</taxon>
    </lineage>
</organism>
<dbReference type="SUPFAM" id="SSF51735">
    <property type="entry name" value="NAD(P)-binding Rossmann-fold domains"/>
    <property type="match status" value="1"/>
</dbReference>
<dbReference type="CDD" id="cd05233">
    <property type="entry name" value="SDR_c"/>
    <property type="match status" value="1"/>
</dbReference>
<dbReference type="PRINTS" id="PR00081">
    <property type="entry name" value="GDHRDH"/>
</dbReference>
<dbReference type="PANTHER" id="PTHR24321">
    <property type="entry name" value="DEHYDROGENASES, SHORT CHAIN"/>
    <property type="match status" value="1"/>
</dbReference>
<dbReference type="InterPro" id="IPR036291">
    <property type="entry name" value="NAD(P)-bd_dom_sf"/>
</dbReference>
<gene>
    <name evidence="3" type="ORF">F4694_001010</name>
</gene>
<reference evidence="4" key="1">
    <citation type="submission" date="2020-07" db="EMBL/GenBank/DDBJ databases">
        <authorList>
            <person name="Partida-Martinez L."/>
            <person name="Huntemann M."/>
            <person name="Clum A."/>
            <person name="Wang J."/>
            <person name="Palaniappan K."/>
            <person name="Ritter S."/>
            <person name="Chen I.-M."/>
            <person name="Stamatis D."/>
            <person name="Reddy T."/>
            <person name="O'Malley R."/>
            <person name="Daum C."/>
            <person name="Shapiro N."/>
            <person name="Ivanova N."/>
            <person name="Kyrpides N."/>
            <person name="Woyke T."/>
        </authorList>
    </citation>
    <scope>NUCLEOTIDE SEQUENCE [LARGE SCALE GENOMIC DNA]</scope>
    <source>
        <strain evidence="4">AT2.8</strain>
    </source>
</reference>
<evidence type="ECO:0000256" key="2">
    <source>
        <dbReference type="ARBA" id="ARBA00023002"/>
    </source>
</evidence>
<dbReference type="Proteomes" id="UP000548423">
    <property type="component" value="Unassembled WGS sequence"/>
</dbReference>
<accession>A0A852T8Y2</accession>